<evidence type="ECO:0000259" key="1">
    <source>
        <dbReference type="Pfam" id="PF05899"/>
    </source>
</evidence>
<organism evidence="2 3">
    <name type="scientific">Mycolicibacterium tokaiense</name>
    <dbReference type="NCBI Taxonomy" id="39695"/>
    <lineage>
        <taxon>Bacteria</taxon>
        <taxon>Bacillati</taxon>
        <taxon>Actinomycetota</taxon>
        <taxon>Actinomycetes</taxon>
        <taxon>Mycobacteriales</taxon>
        <taxon>Mycobacteriaceae</taxon>
        <taxon>Mycolicibacterium</taxon>
    </lineage>
</organism>
<dbReference type="CDD" id="cd02227">
    <property type="entry name" value="cupin_TM1112-like"/>
    <property type="match status" value="1"/>
</dbReference>
<dbReference type="SUPFAM" id="SSF51182">
    <property type="entry name" value="RmlC-like cupins"/>
    <property type="match status" value="1"/>
</dbReference>
<feature type="domain" description="(S)-ureidoglycine aminohydrolase cupin" evidence="1">
    <location>
        <begin position="47"/>
        <end position="117"/>
    </location>
</feature>
<dbReference type="PANTHER" id="PTHR40943:SF1">
    <property type="entry name" value="CYTOPLASMIC PROTEIN"/>
    <property type="match status" value="1"/>
</dbReference>
<sequence>MTYVPGDFAPSLIRALDIEGPLPANGRRPGADTGDAQTGLLEIFRSEHVKFGVWECTPGGWEIENRVDTETMFLLSGRVRLTTRGGEPIELSSGDAFTLPRGWSGRWDVLETVRKIYTVSTW</sequence>
<dbReference type="PANTHER" id="PTHR40943">
    <property type="entry name" value="CYTOPLASMIC PROTEIN-RELATED"/>
    <property type="match status" value="1"/>
</dbReference>
<dbReference type="EMBL" id="UGQT01000001">
    <property type="protein sequence ID" value="STZ58545.1"/>
    <property type="molecule type" value="Genomic_DNA"/>
</dbReference>
<dbReference type="OrthoDB" id="9799053at2"/>
<accession>A0A378TF89</accession>
<evidence type="ECO:0000313" key="2">
    <source>
        <dbReference type="EMBL" id="STZ58545.1"/>
    </source>
</evidence>
<name>A0A378TF89_9MYCO</name>
<dbReference type="Pfam" id="PF05899">
    <property type="entry name" value="Cupin_3"/>
    <property type="match status" value="1"/>
</dbReference>
<dbReference type="InterPro" id="IPR011051">
    <property type="entry name" value="RmlC_Cupin_sf"/>
</dbReference>
<dbReference type="RefSeq" id="WP_115278337.1">
    <property type="nucleotide sequence ID" value="NZ_UGQT01000001.1"/>
</dbReference>
<dbReference type="AlphaFoldDB" id="A0A378TF89"/>
<dbReference type="Gene3D" id="2.60.120.10">
    <property type="entry name" value="Jelly Rolls"/>
    <property type="match status" value="1"/>
</dbReference>
<dbReference type="InterPro" id="IPR008579">
    <property type="entry name" value="UGlyAH_Cupin_dom"/>
</dbReference>
<dbReference type="Proteomes" id="UP000254978">
    <property type="component" value="Unassembled WGS sequence"/>
</dbReference>
<reference evidence="2 3" key="1">
    <citation type="submission" date="2018-06" db="EMBL/GenBank/DDBJ databases">
        <authorList>
            <consortium name="Pathogen Informatics"/>
            <person name="Doyle S."/>
        </authorList>
    </citation>
    <scope>NUCLEOTIDE SEQUENCE [LARGE SCALE GENOMIC DNA]</scope>
    <source>
        <strain evidence="2 3">NCTC10821</strain>
    </source>
</reference>
<proteinExistence type="predicted"/>
<gene>
    <name evidence="2" type="ORF">NCTC10821_02058</name>
</gene>
<protein>
    <submittedName>
        <fullName evidence="2">Protein of uncharacterized function (DUF861)</fullName>
    </submittedName>
</protein>
<evidence type="ECO:0000313" key="3">
    <source>
        <dbReference type="Proteomes" id="UP000254978"/>
    </source>
</evidence>
<dbReference type="InterPro" id="IPR014710">
    <property type="entry name" value="RmlC-like_jellyroll"/>
</dbReference>
<keyword evidence="3" id="KW-1185">Reference proteome</keyword>